<keyword evidence="1" id="KW-0812">Transmembrane</keyword>
<dbReference type="Proteomes" id="UP000009227">
    <property type="component" value="Chromosome"/>
</dbReference>
<dbReference type="STRING" id="880724.Metig_1122"/>
<dbReference type="AlphaFoldDB" id="F6BDV0"/>
<keyword evidence="3" id="KW-1185">Reference proteome</keyword>
<evidence type="ECO:0000313" key="3">
    <source>
        <dbReference type="Proteomes" id="UP000009227"/>
    </source>
</evidence>
<proteinExistence type="predicted"/>
<name>F6BDV0_METIK</name>
<organism evidence="3">
    <name type="scientific">Methanotorris igneus (strain DSM 5666 / JCM 11834 / Kol 5)</name>
    <dbReference type="NCBI Taxonomy" id="880724"/>
    <lineage>
        <taxon>Archaea</taxon>
        <taxon>Methanobacteriati</taxon>
        <taxon>Methanobacteriota</taxon>
        <taxon>Methanomada group</taxon>
        <taxon>Methanococci</taxon>
        <taxon>Methanococcales</taxon>
        <taxon>Methanocaldococcaceae</taxon>
        <taxon>Methanotorris</taxon>
    </lineage>
</organism>
<protein>
    <submittedName>
        <fullName evidence="2">Uncharacterized protein</fullName>
    </submittedName>
</protein>
<dbReference type="KEGG" id="mig:Metig_1122"/>
<gene>
    <name evidence="2" type="ordered locus">Metig_1122</name>
</gene>
<feature type="transmembrane region" description="Helical" evidence="1">
    <location>
        <begin position="57"/>
        <end position="78"/>
    </location>
</feature>
<evidence type="ECO:0000313" key="2">
    <source>
        <dbReference type="EMBL" id="AEF96661.1"/>
    </source>
</evidence>
<evidence type="ECO:0000256" key="1">
    <source>
        <dbReference type="SAM" id="Phobius"/>
    </source>
</evidence>
<dbReference type="EMBL" id="CP002737">
    <property type="protein sequence ID" value="AEF96661.1"/>
    <property type="molecule type" value="Genomic_DNA"/>
</dbReference>
<dbReference type="HOGENOM" id="CLU_2490475_0_0_2"/>
<reference evidence="2 3" key="1">
    <citation type="submission" date="2011-05" db="EMBL/GenBank/DDBJ databases">
        <title>Complete sequence of Methanotorris igneus Kol 5.</title>
        <authorList>
            <consortium name="US DOE Joint Genome Institute"/>
            <person name="Lucas S."/>
            <person name="Han J."/>
            <person name="Lapidus A."/>
            <person name="Cheng J.-F."/>
            <person name="Goodwin L."/>
            <person name="Pitluck S."/>
            <person name="Peters L."/>
            <person name="Mikhailova N."/>
            <person name="Chertkov O."/>
            <person name="Han C."/>
            <person name="Tapia R."/>
            <person name="Land M."/>
            <person name="Hauser L."/>
            <person name="Kyrpides N."/>
            <person name="Ivanova N."/>
            <person name="Pagani I."/>
            <person name="Sieprawska-Lupa M."/>
            <person name="Whitman W."/>
            <person name="Woyke T."/>
        </authorList>
    </citation>
    <scope>NUCLEOTIDE SEQUENCE [LARGE SCALE GENOMIC DNA]</scope>
    <source>
        <strain evidence="3">DSM 5666 / JCM 11834 / Kol 5</strain>
    </source>
</reference>
<accession>F6BDV0</accession>
<feature type="transmembrane region" description="Helical" evidence="1">
    <location>
        <begin position="7"/>
        <end position="24"/>
    </location>
</feature>
<keyword evidence="1" id="KW-1133">Transmembrane helix</keyword>
<sequence length="86" mass="9513">MKVLYMITIFLFIFGFISSLMLNINTNSNNNSKVGNTPNFKLASAPLTLILTNNLKLIFLMLAGAITFGLSTFINLIAHVHSRLPI</sequence>
<keyword evidence="1" id="KW-0472">Membrane</keyword>